<keyword evidence="3" id="KW-1185">Reference proteome</keyword>
<gene>
    <name evidence="2" type="ORF">RCOM_1592570</name>
</gene>
<dbReference type="STRING" id="3988.B9R7J6"/>
<dbReference type="Proteomes" id="UP000008311">
    <property type="component" value="Unassembled WGS sequence"/>
</dbReference>
<dbReference type="eggNOG" id="KOG2142">
    <property type="taxonomic scope" value="Eukaryota"/>
</dbReference>
<evidence type="ECO:0000313" key="2">
    <source>
        <dbReference type="EMBL" id="EEF52476.1"/>
    </source>
</evidence>
<proteinExistence type="predicted"/>
<accession>B9R7J6</accession>
<organism evidence="2 3">
    <name type="scientific">Ricinus communis</name>
    <name type="common">Castor bean</name>
    <dbReference type="NCBI Taxonomy" id="3988"/>
    <lineage>
        <taxon>Eukaryota</taxon>
        <taxon>Viridiplantae</taxon>
        <taxon>Streptophyta</taxon>
        <taxon>Embryophyta</taxon>
        <taxon>Tracheophyta</taxon>
        <taxon>Spermatophyta</taxon>
        <taxon>Magnoliopsida</taxon>
        <taxon>eudicotyledons</taxon>
        <taxon>Gunneridae</taxon>
        <taxon>Pentapetalae</taxon>
        <taxon>rosids</taxon>
        <taxon>fabids</taxon>
        <taxon>Malpighiales</taxon>
        <taxon>Euphorbiaceae</taxon>
        <taxon>Acalyphoideae</taxon>
        <taxon>Acalypheae</taxon>
        <taxon>Ricinus</taxon>
    </lineage>
</organism>
<sequence>MWSHRVEGPQQISHDAKESAIRRQTEGDFRFLGMRESGRFFSLDEGDRVATMSQEQLIHPEIVHKVAEENGSSLGNAILNHVEIVDSLKQQDGGFDLEDGKNVFYQVEVVTSSLGFLTNFEDVYKMWAFVARGMDPCNPIKEDVIVAMLEPKYETVDFA</sequence>
<evidence type="ECO:0000256" key="1">
    <source>
        <dbReference type="SAM" id="MobiDB-lite"/>
    </source>
</evidence>
<evidence type="ECO:0000313" key="3">
    <source>
        <dbReference type="Proteomes" id="UP000008311"/>
    </source>
</evidence>
<reference evidence="3" key="1">
    <citation type="journal article" date="2010" name="Nat. Biotechnol.">
        <title>Draft genome sequence of the oilseed species Ricinus communis.</title>
        <authorList>
            <person name="Chan A.P."/>
            <person name="Crabtree J."/>
            <person name="Zhao Q."/>
            <person name="Lorenzi H."/>
            <person name="Orvis J."/>
            <person name="Puiu D."/>
            <person name="Melake-Berhan A."/>
            <person name="Jones K.M."/>
            <person name="Redman J."/>
            <person name="Chen G."/>
            <person name="Cahoon E.B."/>
            <person name="Gedil M."/>
            <person name="Stanke M."/>
            <person name="Haas B.J."/>
            <person name="Wortman J.R."/>
            <person name="Fraser-Liggett C.M."/>
            <person name="Ravel J."/>
            <person name="Rabinowicz P.D."/>
        </authorList>
    </citation>
    <scope>NUCLEOTIDE SEQUENCE [LARGE SCALE GENOMIC DNA]</scope>
    <source>
        <strain evidence="3">cv. Hale</strain>
    </source>
</reference>
<dbReference type="InParanoid" id="B9R7J6"/>
<feature type="region of interest" description="Disordered" evidence="1">
    <location>
        <begin position="1"/>
        <end position="21"/>
    </location>
</feature>
<dbReference type="AlphaFoldDB" id="B9R7J6"/>
<dbReference type="EMBL" id="EQ973772">
    <property type="protein sequence ID" value="EEF52476.1"/>
    <property type="molecule type" value="Genomic_DNA"/>
</dbReference>
<protein>
    <submittedName>
        <fullName evidence="2">Uncharacterized protein</fullName>
    </submittedName>
</protein>
<name>B9R7J6_RICCO</name>